<feature type="transmembrane region" description="Helical" evidence="6">
    <location>
        <begin position="134"/>
        <end position="159"/>
    </location>
</feature>
<feature type="transmembrane region" description="Helical" evidence="6">
    <location>
        <begin position="171"/>
        <end position="187"/>
    </location>
</feature>
<dbReference type="GO" id="GO:0005886">
    <property type="term" value="C:plasma membrane"/>
    <property type="evidence" value="ECO:0007669"/>
    <property type="project" value="UniProtKB-SubCell"/>
</dbReference>
<evidence type="ECO:0000313" key="7">
    <source>
        <dbReference type="EMBL" id="TGC08030.1"/>
    </source>
</evidence>
<comment type="caution">
    <text evidence="7">The sequence shown here is derived from an EMBL/GenBank/DDBJ whole genome shotgun (WGS) entry which is preliminary data.</text>
</comment>
<dbReference type="Pfam" id="PF01943">
    <property type="entry name" value="Polysacc_synt"/>
    <property type="match status" value="1"/>
</dbReference>
<accession>A0A4E0PXL2</accession>
<gene>
    <name evidence="7" type="ORF">CUN85_10345</name>
</gene>
<keyword evidence="2" id="KW-1003">Cell membrane</keyword>
<feature type="transmembrane region" description="Helical" evidence="6">
    <location>
        <begin position="235"/>
        <end position="255"/>
    </location>
</feature>
<feature type="transmembrane region" description="Helical" evidence="6">
    <location>
        <begin position="443"/>
        <end position="464"/>
    </location>
</feature>
<organism evidence="7 8">
    <name type="scientific">Methanolobus halotolerans</name>
    <dbReference type="NCBI Taxonomy" id="2052935"/>
    <lineage>
        <taxon>Archaea</taxon>
        <taxon>Methanobacteriati</taxon>
        <taxon>Methanobacteriota</taxon>
        <taxon>Stenosarchaea group</taxon>
        <taxon>Methanomicrobia</taxon>
        <taxon>Methanosarcinales</taxon>
        <taxon>Methanosarcinaceae</taxon>
        <taxon>Methanolobus</taxon>
    </lineage>
</organism>
<keyword evidence="8" id="KW-1185">Reference proteome</keyword>
<feature type="transmembrane region" description="Helical" evidence="6">
    <location>
        <begin position="350"/>
        <end position="373"/>
    </location>
</feature>
<evidence type="ECO:0000256" key="5">
    <source>
        <dbReference type="ARBA" id="ARBA00023136"/>
    </source>
</evidence>
<evidence type="ECO:0000256" key="3">
    <source>
        <dbReference type="ARBA" id="ARBA00022692"/>
    </source>
</evidence>
<evidence type="ECO:0000256" key="4">
    <source>
        <dbReference type="ARBA" id="ARBA00022989"/>
    </source>
</evidence>
<name>A0A4E0PXL2_9EURY</name>
<feature type="transmembrane region" description="Helical" evidence="6">
    <location>
        <begin position="47"/>
        <end position="71"/>
    </location>
</feature>
<keyword evidence="4 6" id="KW-1133">Transmembrane helix</keyword>
<dbReference type="InterPro" id="IPR002797">
    <property type="entry name" value="Polysacc_synth"/>
</dbReference>
<keyword evidence="5 6" id="KW-0472">Membrane</keyword>
<dbReference type="PANTHER" id="PTHR30250">
    <property type="entry name" value="PST FAMILY PREDICTED COLANIC ACID TRANSPORTER"/>
    <property type="match status" value="1"/>
</dbReference>
<reference evidence="7 8" key="1">
    <citation type="submission" date="2017-11" db="EMBL/GenBank/DDBJ databases">
        <title>Isolation and Characterization of Methanogenic Archaea from Saline Meromictic Lake at Siberia.</title>
        <authorList>
            <person name="Shen Y."/>
            <person name="Huang H.-H."/>
            <person name="Lai M.-C."/>
            <person name="Chen S.-C."/>
        </authorList>
    </citation>
    <scope>NUCLEOTIDE SEQUENCE [LARGE SCALE GENOMIC DNA]</scope>
    <source>
        <strain evidence="7 8">SY-01</strain>
    </source>
</reference>
<feature type="transmembrane region" description="Helical" evidence="6">
    <location>
        <begin position="92"/>
        <end position="114"/>
    </location>
</feature>
<feature type="transmembrane region" description="Helical" evidence="6">
    <location>
        <begin position="319"/>
        <end position="344"/>
    </location>
</feature>
<dbReference type="EMBL" id="PGGK01000012">
    <property type="protein sequence ID" value="TGC08030.1"/>
    <property type="molecule type" value="Genomic_DNA"/>
</dbReference>
<evidence type="ECO:0000313" key="8">
    <source>
        <dbReference type="Proteomes" id="UP000297295"/>
    </source>
</evidence>
<sequence length="522" mass="58077">MLNFTFKRDSLTKQLPKNLVFNFGYFGINIIIGLLLVPYFIDTLGVAGYALIPLATSMTSYVNLVILSLNSSVSRYLTIDLQKEDYNTANKTFNTALFGTLGLVLLMLPVALIISYYAPEFFEISSEQKQDATLLFIGVICAFLLRAWSSNFGVSLFAYNRLDLQKTIDSINLITQVILIITLFTIFSPKLSYIGFSYLLGALIASIITIYFSRKVNPHLKIRFKDFELSQLKKITDTGGWITITQIGTLFYLQIDLIVVNRLFDTVAGGEYSIVLMWSILLRGVAGLFAGVLTPVVLSYYAKDKFEEIISMSKSSVKFMGLTMALPIGIVCGFAPIILSIWVGPEFIKLWPLMLVLLLHLVINLSVLPLFSINVAYNKVKIPGLVTLFMGIGNLLLAIALPLITNWGYYGVAIAGAIMLTAKNALFTPLYTAKIMDISRNTFTGSMLLGITLAIIVTGISRIIYTYLDISSIVPLVISCALISIIYFGFSWTTCLNKKERSILVSFIPLKIRRQLKIAQYS</sequence>
<dbReference type="InterPro" id="IPR050833">
    <property type="entry name" value="Poly_Biosynth_Transport"/>
</dbReference>
<dbReference type="Proteomes" id="UP000297295">
    <property type="component" value="Unassembled WGS sequence"/>
</dbReference>
<evidence type="ECO:0000256" key="2">
    <source>
        <dbReference type="ARBA" id="ARBA00022475"/>
    </source>
</evidence>
<comment type="subcellular location">
    <subcellularLocation>
        <location evidence="1">Cell membrane</location>
        <topology evidence="1">Multi-pass membrane protein</topology>
    </subcellularLocation>
</comment>
<evidence type="ECO:0000256" key="6">
    <source>
        <dbReference type="SAM" id="Phobius"/>
    </source>
</evidence>
<evidence type="ECO:0000256" key="1">
    <source>
        <dbReference type="ARBA" id="ARBA00004651"/>
    </source>
</evidence>
<feature type="transmembrane region" description="Helical" evidence="6">
    <location>
        <begin position="275"/>
        <end position="298"/>
    </location>
</feature>
<feature type="transmembrane region" description="Helical" evidence="6">
    <location>
        <begin position="470"/>
        <end position="490"/>
    </location>
</feature>
<dbReference type="OrthoDB" id="107091at2157"/>
<feature type="transmembrane region" description="Helical" evidence="6">
    <location>
        <begin position="20"/>
        <end position="41"/>
    </location>
</feature>
<keyword evidence="3 6" id="KW-0812">Transmembrane</keyword>
<feature type="transmembrane region" description="Helical" evidence="6">
    <location>
        <begin position="410"/>
        <end position="431"/>
    </location>
</feature>
<proteinExistence type="predicted"/>
<feature type="transmembrane region" description="Helical" evidence="6">
    <location>
        <begin position="385"/>
        <end position="404"/>
    </location>
</feature>
<feature type="transmembrane region" description="Helical" evidence="6">
    <location>
        <begin position="193"/>
        <end position="214"/>
    </location>
</feature>
<dbReference type="AlphaFoldDB" id="A0A4E0PXL2"/>
<protein>
    <submittedName>
        <fullName evidence="7">Polysaccharide biosynthesis protein</fullName>
    </submittedName>
</protein>
<dbReference type="PANTHER" id="PTHR30250:SF26">
    <property type="entry name" value="PSMA PROTEIN"/>
    <property type="match status" value="1"/>
</dbReference>